<protein>
    <recommendedName>
        <fullName evidence="9">EamA domain-containing protein</fullName>
    </recommendedName>
</protein>
<evidence type="ECO:0000256" key="2">
    <source>
        <dbReference type="ARBA" id="ARBA00007362"/>
    </source>
</evidence>
<feature type="transmembrane region" description="Helical" evidence="8">
    <location>
        <begin position="34"/>
        <end position="52"/>
    </location>
</feature>
<dbReference type="Proteomes" id="UP000095347">
    <property type="component" value="Unassembled WGS sequence"/>
</dbReference>
<dbReference type="Pfam" id="PF00892">
    <property type="entry name" value="EamA"/>
    <property type="match status" value="1"/>
</dbReference>
<dbReference type="GO" id="GO:0005886">
    <property type="term" value="C:plasma membrane"/>
    <property type="evidence" value="ECO:0007669"/>
    <property type="project" value="UniProtKB-SubCell"/>
</dbReference>
<name>A0A1E5Q3K3_9PROT</name>
<dbReference type="InterPro" id="IPR004626">
    <property type="entry name" value="RarD"/>
</dbReference>
<keyword evidence="11" id="KW-1185">Reference proteome</keyword>
<evidence type="ECO:0000259" key="9">
    <source>
        <dbReference type="Pfam" id="PF00892"/>
    </source>
</evidence>
<feature type="transmembrane region" description="Helical" evidence="8">
    <location>
        <begin position="96"/>
        <end position="113"/>
    </location>
</feature>
<feature type="transmembrane region" description="Helical" evidence="8">
    <location>
        <begin position="203"/>
        <end position="223"/>
    </location>
</feature>
<dbReference type="EMBL" id="MCGG01000078">
    <property type="protein sequence ID" value="OEJ64137.1"/>
    <property type="molecule type" value="Genomic_DNA"/>
</dbReference>
<dbReference type="InterPro" id="IPR000620">
    <property type="entry name" value="EamA_dom"/>
</dbReference>
<keyword evidence="5 8" id="KW-0812">Transmembrane</keyword>
<keyword evidence="3" id="KW-0813">Transport</keyword>
<sequence>MFLAVASTCIWGLFPLLFKTVTHIGALEVLAHRSAWSLVFVTLLMVIMGRGREIFSKAFYAPKTLRIMAFSGFAIAWNWGIFIWAVSHNLVLQSSLGYYISPLMSVVLGVVFLRERLVPLAWVAVGMAALGVAILVVNLGALPWVSLGLAVSWSIYGLVRKMAPVGSLPGLYLETLMLLPWALAYIGWLGLSSGEAFAFGGDVTNSFLLAGTGLVTAMPLLLYARAARILRLSTLGVLMYIVPTAQFILAVFVFDEPFTRAHLAAFALIWLGLGVYGWSSTRPRRPIVPVL</sequence>
<evidence type="ECO:0000256" key="8">
    <source>
        <dbReference type="SAM" id="Phobius"/>
    </source>
</evidence>
<comment type="similarity">
    <text evidence="2">Belongs to the EamA transporter family.</text>
</comment>
<keyword evidence="6 8" id="KW-1133">Transmembrane helix</keyword>
<evidence type="ECO:0000313" key="10">
    <source>
        <dbReference type="EMBL" id="OEJ64137.1"/>
    </source>
</evidence>
<evidence type="ECO:0000256" key="1">
    <source>
        <dbReference type="ARBA" id="ARBA00004651"/>
    </source>
</evidence>
<evidence type="ECO:0000256" key="7">
    <source>
        <dbReference type="ARBA" id="ARBA00023136"/>
    </source>
</evidence>
<evidence type="ECO:0000256" key="3">
    <source>
        <dbReference type="ARBA" id="ARBA00022448"/>
    </source>
</evidence>
<feature type="transmembrane region" description="Helical" evidence="8">
    <location>
        <begin position="260"/>
        <end position="278"/>
    </location>
</feature>
<evidence type="ECO:0000313" key="11">
    <source>
        <dbReference type="Proteomes" id="UP000095347"/>
    </source>
</evidence>
<feature type="transmembrane region" description="Helical" evidence="8">
    <location>
        <begin position="143"/>
        <end position="159"/>
    </location>
</feature>
<feature type="domain" description="EamA" evidence="9">
    <location>
        <begin position="2"/>
        <end position="136"/>
    </location>
</feature>
<proteinExistence type="inferred from homology"/>
<evidence type="ECO:0000256" key="6">
    <source>
        <dbReference type="ARBA" id="ARBA00022989"/>
    </source>
</evidence>
<reference evidence="11" key="1">
    <citation type="submission" date="2016-07" db="EMBL/GenBank/DDBJ databases">
        <authorList>
            <person name="Florea S."/>
            <person name="Webb J.S."/>
            <person name="Jaromczyk J."/>
            <person name="Schardl C.L."/>
        </authorList>
    </citation>
    <scope>NUCLEOTIDE SEQUENCE [LARGE SCALE GENOMIC DNA]</scope>
    <source>
        <strain evidence="11">MV-1</strain>
    </source>
</reference>
<keyword evidence="7 8" id="KW-0472">Membrane</keyword>
<evidence type="ECO:0000256" key="4">
    <source>
        <dbReference type="ARBA" id="ARBA00022475"/>
    </source>
</evidence>
<dbReference type="SUPFAM" id="SSF103481">
    <property type="entry name" value="Multidrug resistance efflux transporter EmrE"/>
    <property type="match status" value="2"/>
</dbReference>
<dbReference type="InterPro" id="IPR037185">
    <property type="entry name" value="EmrE-like"/>
</dbReference>
<dbReference type="AlphaFoldDB" id="A0A1E5Q3K3"/>
<dbReference type="NCBIfam" id="TIGR00688">
    <property type="entry name" value="rarD"/>
    <property type="match status" value="1"/>
</dbReference>
<feature type="transmembrane region" description="Helical" evidence="8">
    <location>
        <begin position="120"/>
        <end position="137"/>
    </location>
</feature>
<feature type="transmembrane region" description="Helical" evidence="8">
    <location>
        <begin position="171"/>
        <end position="191"/>
    </location>
</feature>
<keyword evidence="4" id="KW-1003">Cell membrane</keyword>
<comment type="subcellular location">
    <subcellularLocation>
        <location evidence="1">Cell membrane</location>
        <topology evidence="1">Multi-pass membrane protein</topology>
    </subcellularLocation>
</comment>
<accession>A0A1E5Q3K3</accession>
<gene>
    <name evidence="10" type="ORF">BEN30_01300</name>
</gene>
<comment type="caution">
    <text evidence="10">The sequence shown here is derived from an EMBL/GenBank/DDBJ whole genome shotgun (WGS) entry which is preliminary data.</text>
</comment>
<dbReference type="STRING" id="28181.BEN30_01300"/>
<organism evidence="10 11">
    <name type="scientific">Magnetovibrio blakemorei</name>
    <dbReference type="NCBI Taxonomy" id="28181"/>
    <lineage>
        <taxon>Bacteria</taxon>
        <taxon>Pseudomonadati</taxon>
        <taxon>Pseudomonadota</taxon>
        <taxon>Alphaproteobacteria</taxon>
        <taxon>Rhodospirillales</taxon>
        <taxon>Magnetovibrionaceae</taxon>
        <taxon>Magnetovibrio</taxon>
    </lineage>
</organism>
<feature type="transmembrane region" description="Helical" evidence="8">
    <location>
        <begin position="235"/>
        <end position="254"/>
    </location>
</feature>
<evidence type="ECO:0000256" key="5">
    <source>
        <dbReference type="ARBA" id="ARBA00022692"/>
    </source>
</evidence>
<feature type="transmembrane region" description="Helical" evidence="8">
    <location>
        <begin position="64"/>
        <end position="84"/>
    </location>
</feature>